<keyword evidence="2" id="KW-0812">Transmembrane</keyword>
<evidence type="ECO:0000313" key="3">
    <source>
        <dbReference type="EMBL" id="MSS40648.1"/>
    </source>
</evidence>
<evidence type="ECO:0000256" key="2">
    <source>
        <dbReference type="SAM" id="Phobius"/>
    </source>
</evidence>
<protein>
    <recommendedName>
        <fullName evidence="5">Repeat protein</fullName>
    </recommendedName>
</protein>
<dbReference type="Gene3D" id="3.80.10.10">
    <property type="entry name" value="Ribonuclease Inhibitor"/>
    <property type="match status" value="1"/>
</dbReference>
<dbReference type="RefSeq" id="WP_004608577.1">
    <property type="nucleotide sequence ID" value="NZ_AP024846.1"/>
</dbReference>
<dbReference type="Gene3D" id="2.60.40.4270">
    <property type="entry name" value="Listeria-Bacteroides repeat domain"/>
    <property type="match status" value="1"/>
</dbReference>
<sequence>MEGILNCTIPGIKICILWRQIAGSALLAAVLACLYIFAWFQSTAYDSLPQGRSASPVMNGQTGRVVSGMFPEIALGITKQTVVLSLDERKEEARIFPEVNQKKKEDLNVQVMTSSDSHPAETPLIVVCLYGNGGMPEKTIYSCESTNIEVDAFQRPRRLGKEFTGWYLDPACTMPFTGVEGTPVNLALYAGWKEFDGFVSDENGRIIGCTSPSVATDGILTFPRSMDCTGIERNSLGGLEEEVIEVYIPSNITYIAPGAFDHLHLLMFIEVAEDNPAYYSEDGILYAADGEIIAYPGGR</sequence>
<dbReference type="Proteomes" id="UP000462363">
    <property type="component" value="Unassembled WGS sequence"/>
</dbReference>
<dbReference type="AlphaFoldDB" id="A0A844F3Q4"/>
<dbReference type="GO" id="GO:0030313">
    <property type="term" value="C:cell envelope"/>
    <property type="evidence" value="ECO:0007669"/>
    <property type="project" value="UniProtKB-SubCell"/>
</dbReference>
<dbReference type="InterPro" id="IPR013378">
    <property type="entry name" value="InlB-like_B-rpt"/>
</dbReference>
<keyword evidence="2" id="KW-1133">Transmembrane helix</keyword>
<dbReference type="InterPro" id="IPR032675">
    <property type="entry name" value="LRR_dom_sf"/>
</dbReference>
<dbReference type="NCBIfam" id="TIGR02543">
    <property type="entry name" value="List_Bact_rpt"/>
    <property type="match status" value="1"/>
</dbReference>
<keyword evidence="2" id="KW-0472">Membrane</keyword>
<dbReference type="GeneID" id="62695813"/>
<evidence type="ECO:0000313" key="4">
    <source>
        <dbReference type="Proteomes" id="UP000462363"/>
    </source>
</evidence>
<evidence type="ECO:0000256" key="1">
    <source>
        <dbReference type="ARBA" id="ARBA00004196"/>
    </source>
</evidence>
<gene>
    <name evidence="3" type="ORF">FYJ37_09865</name>
</gene>
<dbReference type="EMBL" id="VUMB01000018">
    <property type="protein sequence ID" value="MSS40648.1"/>
    <property type="molecule type" value="Genomic_DNA"/>
</dbReference>
<accession>A0A844F3Q4</accession>
<name>A0A844F3Q4_CLOSV</name>
<comment type="subcellular location">
    <subcellularLocation>
        <location evidence="1">Cell envelope</location>
    </subcellularLocation>
</comment>
<feature type="transmembrane region" description="Helical" evidence="2">
    <location>
        <begin position="21"/>
        <end position="40"/>
    </location>
</feature>
<reference evidence="3 4" key="1">
    <citation type="submission" date="2019-08" db="EMBL/GenBank/DDBJ databases">
        <title>In-depth cultivation of the pig gut microbiome towards novel bacterial diversity and tailored functional studies.</title>
        <authorList>
            <person name="Wylensek D."/>
            <person name="Hitch T.C.A."/>
            <person name="Clavel T."/>
        </authorList>
    </citation>
    <scope>NUCLEOTIDE SEQUENCE [LARGE SCALE GENOMIC DNA]</scope>
    <source>
        <strain evidence="3 4">BL-389-WT-3D</strain>
    </source>
</reference>
<dbReference type="InterPro" id="IPR042229">
    <property type="entry name" value="Listeria/Bacterioides_rpt_sf"/>
</dbReference>
<evidence type="ECO:0008006" key="5">
    <source>
        <dbReference type="Google" id="ProtNLM"/>
    </source>
</evidence>
<proteinExistence type="predicted"/>
<organism evidence="3 4">
    <name type="scientific">Clostridium scindens (strain JCM 10418 / VPI 12708)</name>
    <dbReference type="NCBI Taxonomy" id="29347"/>
    <lineage>
        <taxon>Bacteria</taxon>
        <taxon>Bacillati</taxon>
        <taxon>Bacillota</taxon>
        <taxon>Clostridia</taxon>
        <taxon>Lachnospirales</taxon>
        <taxon>Lachnospiraceae</taxon>
    </lineage>
</organism>
<comment type="caution">
    <text evidence="3">The sequence shown here is derived from an EMBL/GenBank/DDBJ whole genome shotgun (WGS) entry which is preliminary data.</text>
</comment>